<protein>
    <submittedName>
        <fullName evidence="1">Uncharacterized protein</fullName>
    </submittedName>
</protein>
<evidence type="ECO:0000313" key="1">
    <source>
        <dbReference type="EMBL" id="KOO23486.1"/>
    </source>
</evidence>
<keyword evidence="2" id="KW-1185">Reference proteome</keyword>
<evidence type="ECO:0000313" key="2">
    <source>
        <dbReference type="Proteomes" id="UP000037460"/>
    </source>
</evidence>
<gene>
    <name evidence="1" type="ORF">Ctob_009260</name>
</gene>
<sequence length="166" mass="17710">MGSDPDPIFNTYHLFLATLLADAPSLAASASLADLALVPAFGTNMDGLLEYYEHAAAQVARRFPAAWRERDHVWITSGDGGGCDLNRLPSLRGSIIAAHYLKLNVTEAYATSRDSCGRPGKDVAIPPDVPTVAQPAYLARGLAPLEQRPGTFFFAGNVPVNASDVR</sequence>
<reference evidence="2" key="1">
    <citation type="journal article" date="2015" name="PLoS Genet.">
        <title>Genome Sequence and Transcriptome Analyses of Chrysochromulina tobin: Metabolic Tools for Enhanced Algal Fitness in the Prominent Order Prymnesiales (Haptophyceae).</title>
        <authorList>
            <person name="Hovde B.T."/>
            <person name="Deodato C.R."/>
            <person name="Hunsperger H.M."/>
            <person name="Ryken S.A."/>
            <person name="Yost W."/>
            <person name="Jha R.K."/>
            <person name="Patterson J."/>
            <person name="Monnat R.J. Jr."/>
            <person name="Barlow S.B."/>
            <person name="Starkenburg S.R."/>
            <person name="Cattolico R.A."/>
        </authorList>
    </citation>
    <scope>NUCLEOTIDE SEQUENCE</scope>
    <source>
        <strain evidence="2">CCMP291</strain>
    </source>
</reference>
<dbReference type="EMBL" id="JWZX01003187">
    <property type="protein sequence ID" value="KOO23486.1"/>
    <property type="molecule type" value="Genomic_DNA"/>
</dbReference>
<dbReference type="Proteomes" id="UP000037460">
    <property type="component" value="Unassembled WGS sequence"/>
</dbReference>
<proteinExistence type="predicted"/>
<name>A0A0M0JAA8_9EUKA</name>
<comment type="caution">
    <text evidence="1">The sequence shown here is derived from an EMBL/GenBank/DDBJ whole genome shotgun (WGS) entry which is preliminary data.</text>
</comment>
<dbReference type="AlphaFoldDB" id="A0A0M0JAA8"/>
<accession>A0A0M0JAA8</accession>
<organism evidence="1 2">
    <name type="scientific">Chrysochromulina tobinii</name>
    <dbReference type="NCBI Taxonomy" id="1460289"/>
    <lineage>
        <taxon>Eukaryota</taxon>
        <taxon>Haptista</taxon>
        <taxon>Haptophyta</taxon>
        <taxon>Prymnesiophyceae</taxon>
        <taxon>Prymnesiales</taxon>
        <taxon>Chrysochromulinaceae</taxon>
        <taxon>Chrysochromulina</taxon>
    </lineage>
</organism>